<dbReference type="SUPFAM" id="SSF52402">
    <property type="entry name" value="Adenine nucleotide alpha hydrolases-like"/>
    <property type="match status" value="1"/>
</dbReference>
<dbReference type="Gene3D" id="3.30.70.1510">
    <property type="entry name" value="THUMP domain-like"/>
    <property type="match status" value="1"/>
</dbReference>
<dbReference type="Pfam" id="PF22025">
    <property type="entry name" value="ThiI_fer"/>
    <property type="match status" value="1"/>
</dbReference>
<dbReference type="GeneID" id="10837743"/>
<keyword evidence="2" id="KW-0067">ATP-binding</keyword>
<evidence type="ECO:0000256" key="3">
    <source>
        <dbReference type="PROSITE-ProRule" id="PRU00529"/>
    </source>
</evidence>
<keyword evidence="6" id="KW-1185">Reference proteome</keyword>
<dbReference type="InterPro" id="IPR050102">
    <property type="entry name" value="tRNA_sulfurtransferase_ThiI"/>
</dbReference>
<dbReference type="SMART" id="SM00981">
    <property type="entry name" value="THUMP"/>
    <property type="match status" value="1"/>
</dbReference>
<dbReference type="GO" id="GO:0005829">
    <property type="term" value="C:cytosol"/>
    <property type="evidence" value="ECO:0007669"/>
    <property type="project" value="TreeGrafter"/>
</dbReference>
<dbReference type="CDD" id="cd11716">
    <property type="entry name" value="THUMP_ThiI"/>
    <property type="match status" value="1"/>
</dbReference>
<sequence length="313" mass="35200">MNAVVVRYGEIGTKSRQTRSWFERILVNNIREALISEGIGYKEIVARHGRIIVKTNEAEKATEVLARVFGIVSLSPAMEVEASLEKINKIALRLFRRTKRSLSLERPRFRVTARRITKELPLTSVELQAKVGEYILEHEEAEVDLRNYDIEVGIEVMEGKAYIFTEKVKGWGGLPLGTQGKVVVLLSGPNSALAAFLMMKRGVEVIPFHVKESEEELENVRVLWRKLKRYAYGGKGELVVAEVPKEKMIEKAVELAKDFGAKGIVSGRRAEKLTEALGDALIEENAKCPLPIYYPLIALPKEYLEGVRKRAGL</sequence>
<dbReference type="Pfam" id="PF02926">
    <property type="entry name" value="THUMP"/>
    <property type="match status" value="1"/>
</dbReference>
<dbReference type="Gene3D" id="3.40.50.620">
    <property type="entry name" value="HUPs"/>
    <property type="match status" value="1"/>
</dbReference>
<proteinExistence type="predicted"/>
<dbReference type="Pfam" id="PF02568">
    <property type="entry name" value="ThiI"/>
    <property type="match status" value="1"/>
</dbReference>
<dbReference type="InterPro" id="IPR004114">
    <property type="entry name" value="THUMP_dom"/>
</dbReference>
<feature type="domain" description="THUMP" evidence="4">
    <location>
        <begin position="59"/>
        <end position="167"/>
    </location>
</feature>
<accession>F8AJ54</accession>
<dbReference type="GO" id="GO:0003723">
    <property type="term" value="F:RNA binding"/>
    <property type="evidence" value="ECO:0007669"/>
    <property type="project" value="UniProtKB-UniRule"/>
</dbReference>
<evidence type="ECO:0000313" key="6">
    <source>
        <dbReference type="Proteomes" id="UP000008386"/>
    </source>
</evidence>
<dbReference type="EMBL" id="CP002779">
    <property type="protein sequence ID" value="AEH24849.1"/>
    <property type="molecule type" value="Genomic_DNA"/>
</dbReference>
<dbReference type="KEGG" id="pya:PYCH_11690"/>
<dbReference type="Gene3D" id="3.30.2300.10">
    <property type="entry name" value="THUMP superfamily"/>
    <property type="match status" value="1"/>
</dbReference>
<dbReference type="HOGENOM" id="CLU_037952_4_0_2"/>
<dbReference type="GO" id="GO:0052837">
    <property type="term" value="P:thiazole biosynthetic process"/>
    <property type="evidence" value="ECO:0007669"/>
    <property type="project" value="TreeGrafter"/>
</dbReference>
<gene>
    <name evidence="5" type="ordered locus">PYCH_11690</name>
</gene>
<dbReference type="STRING" id="529709.PYCH_11690"/>
<dbReference type="SUPFAM" id="SSF143437">
    <property type="entry name" value="THUMP domain-like"/>
    <property type="match status" value="1"/>
</dbReference>
<dbReference type="eggNOG" id="arCOG00038">
    <property type="taxonomic scope" value="Archaea"/>
</dbReference>
<dbReference type="GO" id="GO:0004810">
    <property type="term" value="F:CCA tRNA nucleotidyltransferase activity"/>
    <property type="evidence" value="ECO:0007669"/>
    <property type="project" value="InterPro"/>
</dbReference>
<dbReference type="InterPro" id="IPR054173">
    <property type="entry name" value="ThiI_fer"/>
</dbReference>
<evidence type="ECO:0000256" key="2">
    <source>
        <dbReference type="ARBA" id="ARBA00022840"/>
    </source>
</evidence>
<keyword evidence="3" id="KW-0694">RNA-binding</keyword>
<dbReference type="Proteomes" id="UP000008386">
    <property type="component" value="Chromosome"/>
</dbReference>
<organism evidence="5 6">
    <name type="scientific">Pyrococcus yayanosii (strain CH1 / JCM 16557)</name>
    <dbReference type="NCBI Taxonomy" id="529709"/>
    <lineage>
        <taxon>Archaea</taxon>
        <taxon>Methanobacteriati</taxon>
        <taxon>Methanobacteriota</taxon>
        <taxon>Thermococci</taxon>
        <taxon>Thermococcales</taxon>
        <taxon>Thermococcaceae</taxon>
        <taxon>Pyrococcus</taxon>
    </lineage>
</organism>
<dbReference type="PANTHER" id="PTHR43209">
    <property type="entry name" value="TRNA SULFURTRANSFERASE"/>
    <property type="match status" value="1"/>
</dbReference>
<name>F8AJ54_PYRYC</name>
<evidence type="ECO:0000256" key="1">
    <source>
        <dbReference type="ARBA" id="ARBA00022741"/>
    </source>
</evidence>
<dbReference type="InterPro" id="IPR020536">
    <property type="entry name" value="ThiI_AANH"/>
</dbReference>
<evidence type="ECO:0000313" key="5">
    <source>
        <dbReference type="EMBL" id="AEH24849.1"/>
    </source>
</evidence>
<evidence type="ECO:0000259" key="4">
    <source>
        <dbReference type="PROSITE" id="PS51165"/>
    </source>
</evidence>
<dbReference type="GO" id="GO:0002937">
    <property type="term" value="P:tRNA 4-thiouridine biosynthesis"/>
    <property type="evidence" value="ECO:0007669"/>
    <property type="project" value="TreeGrafter"/>
</dbReference>
<dbReference type="InterPro" id="IPR014729">
    <property type="entry name" value="Rossmann-like_a/b/a_fold"/>
</dbReference>
<dbReference type="PROSITE" id="PS51165">
    <property type="entry name" value="THUMP"/>
    <property type="match status" value="1"/>
</dbReference>
<dbReference type="RefSeq" id="WP_013905905.1">
    <property type="nucleotide sequence ID" value="NC_015680.1"/>
</dbReference>
<dbReference type="InterPro" id="IPR049962">
    <property type="entry name" value="THUMP_ThiI"/>
</dbReference>
<reference evidence="5 6" key="1">
    <citation type="journal article" date="2011" name="J. Bacteriol.">
        <title>Complete genome sequence of the obligate piezophilic hyperthermophilic archaeon Pyrococcus yayanosii CH1.</title>
        <authorList>
            <person name="Jun X."/>
            <person name="Lupeng L."/>
            <person name="Minjuan X."/>
            <person name="Oger P."/>
            <person name="Fengping W."/>
            <person name="Jebbar M."/>
            <person name="Xiang X."/>
        </authorList>
    </citation>
    <scope>NUCLEOTIDE SEQUENCE [LARGE SCALE GENOMIC DNA]</scope>
    <source>
        <strain evidence="6">CH1 / JCM 16557</strain>
    </source>
</reference>
<dbReference type="PANTHER" id="PTHR43209:SF1">
    <property type="entry name" value="TRNA SULFURTRANSFERASE"/>
    <property type="match status" value="1"/>
</dbReference>
<protein>
    <submittedName>
        <fullName evidence="5">Thiamine biosynthesis protein (ThiI)</fullName>
    </submittedName>
</protein>
<keyword evidence="1" id="KW-0547">Nucleotide-binding</keyword>
<dbReference type="FunFam" id="3.30.70.1510:FF:000001">
    <property type="entry name" value="Probable tRNA sulfurtransferase"/>
    <property type="match status" value="1"/>
</dbReference>
<dbReference type="AlphaFoldDB" id="F8AJ54"/>
<dbReference type="GO" id="GO:0005524">
    <property type="term" value="F:ATP binding"/>
    <property type="evidence" value="ECO:0007669"/>
    <property type="project" value="UniProtKB-KW"/>
</dbReference>
<dbReference type="OrthoDB" id="372227at2157"/>